<evidence type="ECO:0000256" key="3">
    <source>
        <dbReference type="SAM" id="MobiDB-lite"/>
    </source>
</evidence>
<dbReference type="PROSITE" id="PS51975">
    <property type="entry name" value="RNASE_H_2"/>
    <property type="match status" value="1"/>
</dbReference>
<feature type="region of interest" description="Disordered" evidence="3">
    <location>
        <begin position="22"/>
        <end position="93"/>
    </location>
</feature>
<dbReference type="Proteomes" id="UP000815325">
    <property type="component" value="Unassembled WGS sequence"/>
</dbReference>
<keyword evidence="1 2" id="KW-0255">Endonuclease</keyword>
<evidence type="ECO:0000313" key="6">
    <source>
        <dbReference type="Proteomes" id="UP000815325"/>
    </source>
</evidence>
<comment type="caution">
    <text evidence="5">The sequence shown here is derived from an EMBL/GenBank/DDBJ whole genome shotgun (WGS) entry which is preliminary data.</text>
</comment>
<sequence>MPQHTFAGAPAMGLSPTSRLFALAARKKTSPDAGASPLSAPPTAAAKRGKSSQDGAGPAETPTALPTHVPEAAEEDKPQEKPPRAKPVPTVPPTRAREQELWDQGFKHIVGVDEAGLGSLAGPLIAVACTIPREAEIPTALRSNQRLSDKRRREVFAELTSIPGFVYMHHFVEVDEIDKMNPRSAAIMAMGKAAGQMPAEAIDYVLVDGNTELDEEEVPFPTESRSL</sequence>
<evidence type="ECO:0000256" key="1">
    <source>
        <dbReference type="PROSITE-ProRule" id="PRU01319"/>
    </source>
</evidence>
<protein>
    <recommendedName>
        <fullName evidence="2">Ribonuclease</fullName>
        <ecNumber evidence="2">3.1.26.4</ecNumber>
    </recommendedName>
</protein>
<gene>
    <name evidence="5" type="ORF">DUNSADRAFT_4811</name>
</gene>
<dbReference type="SUPFAM" id="SSF53098">
    <property type="entry name" value="Ribonuclease H-like"/>
    <property type="match status" value="1"/>
</dbReference>
<feature type="binding site" evidence="1">
    <location>
        <position position="113"/>
    </location>
    <ligand>
        <name>a divalent metal cation</name>
        <dbReference type="ChEBI" id="CHEBI:60240"/>
    </ligand>
</feature>
<keyword evidence="1 2" id="KW-0540">Nuclease</keyword>
<dbReference type="Gene3D" id="3.30.420.10">
    <property type="entry name" value="Ribonuclease H-like superfamily/Ribonuclease H"/>
    <property type="match status" value="1"/>
</dbReference>
<evidence type="ECO:0000259" key="4">
    <source>
        <dbReference type="PROSITE" id="PS51975"/>
    </source>
</evidence>
<keyword evidence="1" id="KW-0479">Metal-binding</keyword>
<comment type="catalytic activity">
    <reaction evidence="1 2">
        <text>Endonucleolytic cleavage to 5'-phosphomonoester.</text>
        <dbReference type="EC" id="3.1.26.4"/>
    </reaction>
</comment>
<feature type="compositionally biased region" description="Low complexity" evidence="3">
    <location>
        <begin position="33"/>
        <end position="46"/>
    </location>
</feature>
<keyword evidence="1 2" id="KW-0378">Hydrolase</keyword>
<evidence type="ECO:0000313" key="5">
    <source>
        <dbReference type="EMBL" id="KAF5837134.1"/>
    </source>
</evidence>
<dbReference type="InterPro" id="IPR012337">
    <property type="entry name" value="RNaseH-like_sf"/>
</dbReference>
<organism evidence="5 6">
    <name type="scientific">Dunaliella salina</name>
    <name type="common">Green alga</name>
    <name type="synonym">Protococcus salinus</name>
    <dbReference type="NCBI Taxonomy" id="3046"/>
    <lineage>
        <taxon>Eukaryota</taxon>
        <taxon>Viridiplantae</taxon>
        <taxon>Chlorophyta</taxon>
        <taxon>core chlorophytes</taxon>
        <taxon>Chlorophyceae</taxon>
        <taxon>CS clade</taxon>
        <taxon>Chlamydomonadales</taxon>
        <taxon>Dunaliellaceae</taxon>
        <taxon>Dunaliella</taxon>
    </lineage>
</organism>
<dbReference type="Pfam" id="PF01351">
    <property type="entry name" value="RNase_HII"/>
    <property type="match status" value="1"/>
</dbReference>
<comment type="similarity">
    <text evidence="2">Belongs to the RNase HII family.</text>
</comment>
<proteinExistence type="inferred from homology"/>
<dbReference type="InterPro" id="IPR024567">
    <property type="entry name" value="RNase_HII/HIII_dom"/>
</dbReference>
<feature type="binding site" evidence="1">
    <location>
        <position position="114"/>
    </location>
    <ligand>
        <name>a divalent metal cation</name>
        <dbReference type="ChEBI" id="CHEBI:60240"/>
    </ligand>
</feature>
<dbReference type="EC" id="3.1.26.4" evidence="2"/>
<keyword evidence="6" id="KW-1185">Reference proteome</keyword>
<comment type="cofactor">
    <cofactor evidence="1">
        <name>Mn(2+)</name>
        <dbReference type="ChEBI" id="CHEBI:29035"/>
    </cofactor>
    <cofactor evidence="1">
        <name>Mg(2+)</name>
        <dbReference type="ChEBI" id="CHEBI:18420"/>
    </cofactor>
    <text evidence="1">Manganese or magnesium. Binds 1 divalent metal ion per monomer in the absence of substrate. May bind a second metal ion after substrate binding.</text>
</comment>
<feature type="binding site" evidence="1">
    <location>
        <position position="208"/>
    </location>
    <ligand>
        <name>a divalent metal cation</name>
        <dbReference type="ChEBI" id="CHEBI:60240"/>
    </ligand>
</feature>
<comment type="function">
    <text evidence="2">Endonuclease that specifically degrades the RNA of RNA-DNA hybrids.</text>
</comment>
<evidence type="ECO:0000256" key="2">
    <source>
        <dbReference type="RuleBase" id="RU003515"/>
    </source>
</evidence>
<dbReference type="InterPro" id="IPR036397">
    <property type="entry name" value="RNaseH_sf"/>
</dbReference>
<dbReference type="EMBL" id="MU069627">
    <property type="protein sequence ID" value="KAF5837134.1"/>
    <property type="molecule type" value="Genomic_DNA"/>
</dbReference>
<reference evidence="5" key="1">
    <citation type="submission" date="2017-08" db="EMBL/GenBank/DDBJ databases">
        <authorList>
            <person name="Polle J.E."/>
            <person name="Barry K."/>
            <person name="Cushman J."/>
            <person name="Schmutz J."/>
            <person name="Tran D."/>
            <person name="Hathwaick L.T."/>
            <person name="Yim W.C."/>
            <person name="Jenkins J."/>
            <person name="Mckie-Krisberg Z.M."/>
            <person name="Prochnik S."/>
            <person name="Lindquist E."/>
            <person name="Dockter R.B."/>
            <person name="Adam C."/>
            <person name="Molina H."/>
            <person name="Bunkerborg J."/>
            <person name="Jin E."/>
            <person name="Buchheim M."/>
            <person name="Magnuson J."/>
        </authorList>
    </citation>
    <scope>NUCLEOTIDE SEQUENCE</scope>
    <source>
        <strain evidence="5">CCAP 19/18</strain>
    </source>
</reference>
<feature type="domain" description="RNase H type-2" evidence="4">
    <location>
        <begin position="107"/>
        <end position="227"/>
    </location>
</feature>
<name>A0ABQ7GRB6_DUNSA</name>
<accession>A0ABQ7GRB6</accession>